<dbReference type="NCBIfam" id="TIGR01777">
    <property type="entry name" value="yfcH"/>
    <property type="match status" value="1"/>
</dbReference>
<evidence type="ECO:0000259" key="2">
    <source>
        <dbReference type="Pfam" id="PF01370"/>
    </source>
</evidence>
<dbReference type="AlphaFoldDB" id="A0A2D3WAW2"/>
<dbReference type="InterPro" id="IPR010099">
    <property type="entry name" value="SDR39U1"/>
</dbReference>
<dbReference type="Proteomes" id="UP000231638">
    <property type="component" value="Unassembled WGS sequence"/>
</dbReference>
<dbReference type="PANTHER" id="PTHR11092:SF0">
    <property type="entry name" value="EPIMERASE FAMILY PROTEIN SDR39U1"/>
    <property type="match status" value="1"/>
</dbReference>
<dbReference type="Pfam" id="PF08338">
    <property type="entry name" value="DUF1731"/>
    <property type="match status" value="1"/>
</dbReference>
<dbReference type="STRING" id="366522.GCA_001548055_00401"/>
<comment type="caution">
    <text evidence="4">The sequence shown here is derived from an EMBL/GenBank/DDBJ whole genome shotgun (WGS) entry which is preliminary data.</text>
</comment>
<evidence type="ECO:0000256" key="1">
    <source>
        <dbReference type="ARBA" id="ARBA00009353"/>
    </source>
</evidence>
<evidence type="ECO:0000313" key="4">
    <source>
        <dbReference type="EMBL" id="DAB35857.1"/>
    </source>
</evidence>
<feature type="domain" description="DUF1731" evidence="3">
    <location>
        <begin position="223"/>
        <end position="267"/>
    </location>
</feature>
<protein>
    <submittedName>
        <fullName evidence="4">TIGR01777 family protein</fullName>
    </submittedName>
</protein>
<dbReference type="InterPro" id="IPR001509">
    <property type="entry name" value="Epimerase_deHydtase"/>
</dbReference>
<accession>A0A2D3WAW2</accession>
<dbReference type="Pfam" id="PF01370">
    <property type="entry name" value="Epimerase"/>
    <property type="match status" value="1"/>
</dbReference>
<evidence type="ECO:0000259" key="3">
    <source>
        <dbReference type="Pfam" id="PF08338"/>
    </source>
</evidence>
<dbReference type="EMBL" id="DLUG01000205">
    <property type="protein sequence ID" value="DAB35857.1"/>
    <property type="molecule type" value="Genomic_DNA"/>
</dbReference>
<dbReference type="PANTHER" id="PTHR11092">
    <property type="entry name" value="SUGAR NUCLEOTIDE EPIMERASE RELATED"/>
    <property type="match status" value="1"/>
</dbReference>
<proteinExistence type="inferred from homology"/>
<reference evidence="4 5" key="1">
    <citation type="journal article" date="2017" name="Front. Microbiol.">
        <title>Comparative Genomic Analysis of the Class Epsilonproteobacteria and Proposed Reclassification to Epsilonbacteraeota (phyl. nov.).</title>
        <authorList>
            <person name="Waite D.W."/>
            <person name="Vanwonterghem I."/>
            <person name="Rinke C."/>
            <person name="Parks D.H."/>
            <person name="Zhang Y."/>
            <person name="Takai K."/>
            <person name="Sievert S.M."/>
            <person name="Simon J."/>
            <person name="Campbell B.J."/>
            <person name="Hanson T.E."/>
            <person name="Woyke T."/>
            <person name="Klotz M.G."/>
            <person name="Hugenholtz P."/>
        </authorList>
    </citation>
    <scope>NUCLEOTIDE SEQUENCE [LARGE SCALE GENOMIC DNA]</scope>
    <source>
        <strain evidence="4">UBA11420</strain>
    </source>
</reference>
<dbReference type="InterPro" id="IPR036291">
    <property type="entry name" value="NAD(P)-bd_dom_sf"/>
</dbReference>
<dbReference type="InterPro" id="IPR013549">
    <property type="entry name" value="DUF1731"/>
</dbReference>
<comment type="similarity">
    <text evidence="1">Belongs to the NAD(P)-dependent epimerase/dehydratase family. SDR39U1 subfamily.</text>
</comment>
<feature type="domain" description="NAD-dependent epimerase/dehydratase" evidence="2">
    <location>
        <begin position="32"/>
        <end position="195"/>
    </location>
</feature>
<gene>
    <name evidence="4" type="ORF">CFH80_07900</name>
</gene>
<name>A0A2D3WAW2_9BACT</name>
<organism evidence="4 5">
    <name type="scientific">Sulfurospirillum cavolei</name>
    <dbReference type="NCBI Taxonomy" id="366522"/>
    <lineage>
        <taxon>Bacteria</taxon>
        <taxon>Pseudomonadati</taxon>
        <taxon>Campylobacterota</taxon>
        <taxon>Epsilonproteobacteria</taxon>
        <taxon>Campylobacterales</taxon>
        <taxon>Sulfurospirillaceae</taxon>
        <taxon>Sulfurospirillum</taxon>
    </lineage>
</organism>
<dbReference type="Gene3D" id="3.40.50.720">
    <property type="entry name" value="NAD(P)-binding Rossmann-like Domain"/>
    <property type="match status" value="1"/>
</dbReference>
<sequence>MKVAISGASGFVANALKKAFPDFVAIERGDDEAKIVQKLHGVDAVFNLAGAPIAARWDEAYKKVLYSSRIETTKKLVAAVNQSDVGRLISTSAVGIYCNNVACDETNARYGDDFLAHLALDWEAEAQKCTKPTAILRFGVVLGNGGALEKMLPAFRMGLGGIIGDGRAVMSWIDIDDLVSIYDFVLTHRLEGIYNATSPQPLSNFHFTKILGEVLHRPTLIPVPAFIIKMLFGEGSCVLLDSKEAYPKALLAQGFTFAYADAKSSLTKILA</sequence>
<dbReference type="SUPFAM" id="SSF51735">
    <property type="entry name" value="NAD(P)-binding Rossmann-fold domains"/>
    <property type="match status" value="1"/>
</dbReference>
<evidence type="ECO:0000313" key="5">
    <source>
        <dbReference type="Proteomes" id="UP000231638"/>
    </source>
</evidence>